<evidence type="ECO:0000313" key="3">
    <source>
        <dbReference type="Proteomes" id="UP000505355"/>
    </source>
</evidence>
<organism evidence="2 3">
    <name type="scientific">Mucilaginibacter mali</name>
    <dbReference type="NCBI Taxonomy" id="2740462"/>
    <lineage>
        <taxon>Bacteria</taxon>
        <taxon>Pseudomonadati</taxon>
        <taxon>Bacteroidota</taxon>
        <taxon>Sphingobacteriia</taxon>
        <taxon>Sphingobacteriales</taxon>
        <taxon>Sphingobacteriaceae</taxon>
        <taxon>Mucilaginibacter</taxon>
    </lineage>
</organism>
<keyword evidence="1" id="KW-0732">Signal</keyword>
<keyword evidence="3" id="KW-1185">Reference proteome</keyword>
<name>A0A7D4UBH2_9SPHI</name>
<dbReference type="AlphaFoldDB" id="A0A7D4UBH2"/>
<feature type="chain" id="PRO_5028932494" evidence="1">
    <location>
        <begin position="23"/>
        <end position="335"/>
    </location>
</feature>
<dbReference type="Proteomes" id="UP000505355">
    <property type="component" value="Chromosome"/>
</dbReference>
<dbReference type="PROSITE" id="PS51257">
    <property type="entry name" value="PROKAR_LIPOPROTEIN"/>
    <property type="match status" value="1"/>
</dbReference>
<proteinExistence type="predicted"/>
<evidence type="ECO:0000313" key="2">
    <source>
        <dbReference type="EMBL" id="QKJ30718.1"/>
    </source>
</evidence>
<reference evidence="2 3" key="1">
    <citation type="submission" date="2020-05" db="EMBL/GenBank/DDBJ databases">
        <title>Mucilaginibacter mali sp. nov.</title>
        <authorList>
            <person name="Kim H.S."/>
            <person name="Lee K.C."/>
            <person name="Suh M.K."/>
            <person name="Kim J.-S."/>
            <person name="Han K.-I."/>
            <person name="Eom M.K."/>
            <person name="Shin Y.K."/>
            <person name="Lee J.-S."/>
        </authorList>
    </citation>
    <scope>NUCLEOTIDE SEQUENCE [LARGE SCALE GENOMIC DNA]</scope>
    <source>
        <strain evidence="2 3">G2-14</strain>
    </source>
</reference>
<dbReference type="KEGG" id="mmab:HQ865_13460"/>
<protein>
    <submittedName>
        <fullName evidence="2">Uncharacterized protein</fullName>
    </submittedName>
</protein>
<dbReference type="EMBL" id="CP054139">
    <property type="protein sequence ID" value="QKJ30718.1"/>
    <property type="molecule type" value="Genomic_DNA"/>
</dbReference>
<gene>
    <name evidence="2" type="ORF">HQ865_13460</name>
</gene>
<evidence type="ECO:0000256" key="1">
    <source>
        <dbReference type="SAM" id="SignalP"/>
    </source>
</evidence>
<feature type="signal peptide" evidence="1">
    <location>
        <begin position="1"/>
        <end position="22"/>
    </location>
</feature>
<sequence>MKRYKYILPVLAAITLFLGACKKEGSNIFNMFEGVTIDVHNSNPEDVVDTKTVNDGDNVSFNYTITSDQDMYGISILEVGTNTPIRKVVLTDAQRRSFSEVYKFVANNRVGPTSYRIYATDKVGVYMGDGHKVFTININNNFDFNPEQHVDLGDSSVVDAGATLTTPPTTTYTARTAAKSFYSLNDVKAYNYADAKANATNIDFGIYAKTTTSKNTTTGVVTVTYNYYAYSPTTVATTFLPFTGFDFSTWTKHDTKFVLTTQNSATFVTLKTGTQIITAAVAAKPTGTSCEIKAGSTFYALTPDGRYAAIYVDKIGYDHIYGYYANFFIKYAYKK</sequence>
<accession>A0A7D4UBH2</accession>
<dbReference type="RefSeq" id="WP_173415390.1">
    <property type="nucleotide sequence ID" value="NZ_CP054139.1"/>
</dbReference>